<dbReference type="PANTHER" id="PTHR43537">
    <property type="entry name" value="TRANSCRIPTIONAL REGULATOR, GNTR FAMILY"/>
    <property type="match status" value="1"/>
</dbReference>
<feature type="domain" description="HTH gntR-type" evidence="4">
    <location>
        <begin position="4"/>
        <end position="71"/>
    </location>
</feature>
<dbReference type="EMBL" id="RDRB01000001">
    <property type="protein sequence ID" value="ROU04254.1"/>
    <property type="molecule type" value="Genomic_DNA"/>
</dbReference>
<dbReference type="Gene3D" id="1.10.10.10">
    <property type="entry name" value="Winged helix-like DNA-binding domain superfamily/Winged helix DNA-binding domain"/>
    <property type="match status" value="1"/>
</dbReference>
<accession>A0A3N2R9W6</accession>
<keyword evidence="2" id="KW-0238">DNA-binding</keyword>
<dbReference type="OrthoDB" id="8638122at2"/>
<dbReference type="RefSeq" id="WP_123640660.1">
    <property type="nucleotide sequence ID" value="NZ_ML119081.1"/>
</dbReference>
<dbReference type="SUPFAM" id="SSF46785">
    <property type="entry name" value="Winged helix' DNA-binding domain"/>
    <property type="match status" value="1"/>
</dbReference>
<dbReference type="Pfam" id="PF07729">
    <property type="entry name" value="FCD"/>
    <property type="match status" value="1"/>
</dbReference>
<dbReference type="CDD" id="cd07377">
    <property type="entry name" value="WHTH_GntR"/>
    <property type="match status" value="1"/>
</dbReference>
<evidence type="ECO:0000256" key="1">
    <source>
        <dbReference type="ARBA" id="ARBA00023015"/>
    </source>
</evidence>
<proteinExistence type="predicted"/>
<reference evidence="5 6" key="1">
    <citation type="submission" date="2018-10" db="EMBL/GenBank/DDBJ databases">
        <title>Histidinibacterium lentulum gen. nov., sp. nov., a marine bacterium from the culture broth of Picochlorum sp. 122.</title>
        <authorList>
            <person name="Wang G."/>
        </authorList>
    </citation>
    <scope>NUCLEOTIDE SEQUENCE [LARGE SCALE GENOMIC DNA]</scope>
    <source>
        <strain evidence="5 6">B17</strain>
    </source>
</reference>
<dbReference type="PANTHER" id="PTHR43537:SF45">
    <property type="entry name" value="GNTR FAMILY REGULATORY PROTEIN"/>
    <property type="match status" value="1"/>
</dbReference>
<comment type="caution">
    <text evidence="5">The sequence shown here is derived from an EMBL/GenBank/DDBJ whole genome shotgun (WGS) entry which is preliminary data.</text>
</comment>
<evidence type="ECO:0000256" key="3">
    <source>
        <dbReference type="ARBA" id="ARBA00023163"/>
    </source>
</evidence>
<dbReference type="InterPro" id="IPR036388">
    <property type="entry name" value="WH-like_DNA-bd_sf"/>
</dbReference>
<keyword evidence="6" id="KW-1185">Reference proteome</keyword>
<keyword evidence="3" id="KW-0804">Transcription</keyword>
<gene>
    <name evidence="5" type="ORF">EAT49_02360</name>
</gene>
<dbReference type="AlphaFoldDB" id="A0A3N2R9W6"/>
<dbReference type="SMART" id="SM00345">
    <property type="entry name" value="HTH_GNTR"/>
    <property type="match status" value="1"/>
</dbReference>
<keyword evidence="1" id="KW-0805">Transcription regulation</keyword>
<name>A0A3N2R9W6_9RHOB</name>
<dbReference type="GO" id="GO:0003677">
    <property type="term" value="F:DNA binding"/>
    <property type="evidence" value="ECO:0007669"/>
    <property type="project" value="UniProtKB-KW"/>
</dbReference>
<dbReference type="InterPro" id="IPR036390">
    <property type="entry name" value="WH_DNA-bd_sf"/>
</dbReference>
<dbReference type="PROSITE" id="PS50949">
    <property type="entry name" value="HTH_GNTR"/>
    <property type="match status" value="1"/>
</dbReference>
<dbReference type="InterPro" id="IPR011711">
    <property type="entry name" value="GntR_C"/>
</dbReference>
<dbReference type="SMART" id="SM00895">
    <property type="entry name" value="FCD"/>
    <property type="match status" value="1"/>
</dbReference>
<evidence type="ECO:0000313" key="5">
    <source>
        <dbReference type="EMBL" id="ROU04254.1"/>
    </source>
</evidence>
<dbReference type="Proteomes" id="UP000268016">
    <property type="component" value="Unassembled WGS sequence"/>
</dbReference>
<dbReference type="InterPro" id="IPR000524">
    <property type="entry name" value="Tscrpt_reg_HTH_GntR"/>
</dbReference>
<dbReference type="Gene3D" id="1.20.120.530">
    <property type="entry name" value="GntR ligand-binding domain-like"/>
    <property type="match status" value="1"/>
</dbReference>
<evidence type="ECO:0000256" key="2">
    <source>
        <dbReference type="ARBA" id="ARBA00023125"/>
    </source>
</evidence>
<dbReference type="Pfam" id="PF00392">
    <property type="entry name" value="GntR"/>
    <property type="match status" value="1"/>
</dbReference>
<evidence type="ECO:0000259" key="4">
    <source>
        <dbReference type="PROSITE" id="PS50949"/>
    </source>
</evidence>
<evidence type="ECO:0000313" key="6">
    <source>
        <dbReference type="Proteomes" id="UP000268016"/>
    </source>
</evidence>
<protein>
    <submittedName>
        <fullName evidence="5">GntR family transcriptional regulator</fullName>
    </submittedName>
</protein>
<dbReference type="InterPro" id="IPR008920">
    <property type="entry name" value="TF_FadR/GntR_C"/>
</dbReference>
<dbReference type="GO" id="GO:0003700">
    <property type="term" value="F:DNA-binding transcription factor activity"/>
    <property type="evidence" value="ECO:0007669"/>
    <property type="project" value="InterPro"/>
</dbReference>
<organism evidence="5 6">
    <name type="scientific">Histidinibacterium lentulum</name>
    <dbReference type="NCBI Taxonomy" id="2480588"/>
    <lineage>
        <taxon>Bacteria</taxon>
        <taxon>Pseudomonadati</taxon>
        <taxon>Pseudomonadota</taxon>
        <taxon>Alphaproteobacteria</taxon>
        <taxon>Rhodobacterales</taxon>
        <taxon>Paracoccaceae</taxon>
        <taxon>Histidinibacterium</taxon>
    </lineage>
</organism>
<dbReference type="SUPFAM" id="SSF48008">
    <property type="entry name" value="GntR ligand-binding domain-like"/>
    <property type="match status" value="1"/>
</dbReference>
<sequence length="217" mass="24348">MNSGLIRHRVFEELRQDILTCGLKPGEELREVELAKRYGVSKSPIRDALQKLEFEGLIEIEPRRGHRVAPIAVGDAEDILEMRAVLEAACLRKIAAEATNSQLAALDDFREADTGNMTAFARYNREFHSTIARMSGNRRLAESVEKLMENYDRLCLVSLGPVLDGEDRASLALKDHLAIIDALQARNAAAAVRCSTRHVRRSRMQIMRKLDSRPIVG</sequence>